<dbReference type="PANTHER" id="PTHR38037:SF1">
    <property type="entry name" value="ATP-DEPENDENT ZINC PROTEASE DOMAIN-CONTAINING PROTEIN-RELATED"/>
    <property type="match status" value="1"/>
</dbReference>
<dbReference type="RefSeq" id="WP_038411338.1">
    <property type="nucleotide sequence ID" value="NZ_CP009455.1"/>
</dbReference>
<feature type="domain" description="Retropepsin-like aspartic endopeptidase" evidence="1">
    <location>
        <begin position="9"/>
        <end position="147"/>
    </location>
</feature>
<reference evidence="2 3" key="1">
    <citation type="submission" date="2014-09" db="EMBL/GenBank/DDBJ databases">
        <authorList>
            <person name="Chan K.-G."/>
        </authorList>
    </citation>
    <scope>NUCLEOTIDE SEQUENCE [LARGE SCALE GENOMIC DNA]</scope>
    <source>
        <strain evidence="2 3">ND07</strain>
    </source>
</reference>
<gene>
    <name evidence="2" type="ORF">LK03_05015</name>
</gene>
<dbReference type="Proteomes" id="UP000029493">
    <property type="component" value="Chromosome"/>
</dbReference>
<keyword evidence="3" id="KW-1185">Reference proteome</keyword>
<evidence type="ECO:0000313" key="3">
    <source>
        <dbReference type="Proteomes" id="UP000029493"/>
    </source>
</evidence>
<dbReference type="OrthoDB" id="9782977at2"/>
<dbReference type="PANTHER" id="PTHR38037">
    <property type="entry name" value="ZN_PROTEASE DOMAIN-CONTAINING PROTEIN"/>
    <property type="match status" value="1"/>
</dbReference>
<dbReference type="STRING" id="157783.LK03_05015"/>
<evidence type="ECO:0000259" key="1">
    <source>
        <dbReference type="Pfam" id="PF05618"/>
    </source>
</evidence>
<dbReference type="KEGG" id="psw:LK03_05015"/>
<dbReference type="AlphaFoldDB" id="A0A089YA18"/>
<protein>
    <submittedName>
        <fullName evidence="2">Ribosomal protein S6 modification protein</fullName>
    </submittedName>
</protein>
<dbReference type="SUPFAM" id="SSF50630">
    <property type="entry name" value="Acid proteases"/>
    <property type="match status" value="1"/>
</dbReference>
<name>A0A089YA18_9PSED</name>
<dbReference type="InterPro" id="IPR021109">
    <property type="entry name" value="Peptidase_aspartic_dom_sf"/>
</dbReference>
<proteinExistence type="predicted"/>
<sequence length="160" mass="17862">MKTFDHLSVIGLREWVALPGLGVANLRAKIDTGASTSSLHATEIEPFERDGEPWVRFIAHLGSLKQLRDHPCEAPLVSMRLIRSSNGHEQMRYVIRTSLALGDRLWEVEFTLACRKRMRYRLLIGSKALVHGQLVVNPGLKYVQDKPAYPATTFPATGAA</sequence>
<evidence type="ECO:0000313" key="2">
    <source>
        <dbReference type="EMBL" id="AIR88658.1"/>
    </source>
</evidence>
<accession>A0A089YA18</accession>
<dbReference type="InterPro" id="IPR008503">
    <property type="entry name" value="Asp_endopeptidase"/>
</dbReference>
<dbReference type="Pfam" id="PF05618">
    <property type="entry name" value="Zn_protease"/>
    <property type="match status" value="1"/>
</dbReference>
<organism evidence="2 3">
    <name type="scientific">Pseudomonas cremoricolorata</name>
    <dbReference type="NCBI Taxonomy" id="157783"/>
    <lineage>
        <taxon>Bacteria</taxon>
        <taxon>Pseudomonadati</taxon>
        <taxon>Pseudomonadota</taxon>
        <taxon>Gammaproteobacteria</taxon>
        <taxon>Pseudomonadales</taxon>
        <taxon>Pseudomonadaceae</taxon>
        <taxon>Pseudomonas</taxon>
    </lineage>
</organism>
<dbReference type="eggNOG" id="COG4067">
    <property type="taxonomic scope" value="Bacteria"/>
</dbReference>
<dbReference type="Gene3D" id="2.40.70.10">
    <property type="entry name" value="Acid Proteases"/>
    <property type="match status" value="1"/>
</dbReference>
<dbReference type="EMBL" id="CP009455">
    <property type="protein sequence ID" value="AIR88658.1"/>
    <property type="molecule type" value="Genomic_DNA"/>
</dbReference>